<evidence type="ECO:0000313" key="2">
    <source>
        <dbReference type="Proteomes" id="UP001516023"/>
    </source>
</evidence>
<reference evidence="1 2" key="1">
    <citation type="journal article" date="2020" name="G3 (Bethesda)">
        <title>Improved Reference Genome for Cyclotella cryptica CCMP332, a Model for Cell Wall Morphogenesis, Salinity Adaptation, and Lipid Production in Diatoms (Bacillariophyta).</title>
        <authorList>
            <person name="Roberts W.R."/>
            <person name="Downey K.M."/>
            <person name="Ruck E.C."/>
            <person name="Traller J.C."/>
            <person name="Alverson A.J."/>
        </authorList>
    </citation>
    <scope>NUCLEOTIDE SEQUENCE [LARGE SCALE GENOMIC DNA]</scope>
    <source>
        <strain evidence="1 2">CCMP332</strain>
    </source>
</reference>
<dbReference type="EMBL" id="JABMIG020000152">
    <property type="protein sequence ID" value="KAL3788757.1"/>
    <property type="molecule type" value="Genomic_DNA"/>
</dbReference>
<dbReference type="AlphaFoldDB" id="A0ABD3PL43"/>
<organism evidence="1 2">
    <name type="scientific">Cyclotella cryptica</name>
    <dbReference type="NCBI Taxonomy" id="29204"/>
    <lineage>
        <taxon>Eukaryota</taxon>
        <taxon>Sar</taxon>
        <taxon>Stramenopiles</taxon>
        <taxon>Ochrophyta</taxon>
        <taxon>Bacillariophyta</taxon>
        <taxon>Coscinodiscophyceae</taxon>
        <taxon>Thalassiosirophycidae</taxon>
        <taxon>Stephanodiscales</taxon>
        <taxon>Stephanodiscaceae</taxon>
        <taxon>Cyclotella</taxon>
    </lineage>
</organism>
<accession>A0ABD3PL43</accession>
<proteinExistence type="predicted"/>
<evidence type="ECO:0000313" key="1">
    <source>
        <dbReference type="EMBL" id="KAL3788757.1"/>
    </source>
</evidence>
<sequence length="227" mass="24676">MGHFNGRTDLRTLTRDINKLISTNQQHTMMYQQYTSLLLLTASATVTSRHLQRDTMACLLANPEDYATCCQDAPDSAVCTYVACEIGAISEGCDCTTMANFCNSLATLEDIVVPEICVPSLECCSEGMHDEDFQKCVSEKGGDEILPTSFFELNADLIAEEMSMSMAMGVEIESATKVPVVEQNDETIDKTEDAAVVAAKATSSSSRYMAGGRLSAVAFFGLIKLIW</sequence>
<dbReference type="Proteomes" id="UP001516023">
    <property type="component" value="Unassembled WGS sequence"/>
</dbReference>
<protein>
    <recommendedName>
        <fullName evidence="3">Extracellular membrane protein CFEM domain-containing protein</fullName>
    </recommendedName>
</protein>
<comment type="caution">
    <text evidence="1">The sequence shown here is derived from an EMBL/GenBank/DDBJ whole genome shotgun (WGS) entry which is preliminary data.</text>
</comment>
<keyword evidence="2" id="KW-1185">Reference proteome</keyword>
<evidence type="ECO:0008006" key="3">
    <source>
        <dbReference type="Google" id="ProtNLM"/>
    </source>
</evidence>
<gene>
    <name evidence="1" type="ORF">HJC23_012313</name>
</gene>
<name>A0ABD3PL43_9STRA</name>